<dbReference type="CDD" id="cd04301">
    <property type="entry name" value="NAT_SF"/>
    <property type="match status" value="1"/>
</dbReference>
<dbReference type="RefSeq" id="WP_074481422.1">
    <property type="nucleotide sequence ID" value="NZ_FNJK01000001.1"/>
</dbReference>
<dbReference type="AlphaFoldDB" id="A0A1H0JRU1"/>
<dbReference type="InterPro" id="IPR016181">
    <property type="entry name" value="Acyl_CoA_acyltransferase"/>
</dbReference>
<feature type="domain" description="N-acetyltransferase" evidence="1">
    <location>
        <begin position="1"/>
        <end position="141"/>
    </location>
</feature>
<evidence type="ECO:0000259" key="1">
    <source>
        <dbReference type="PROSITE" id="PS51186"/>
    </source>
</evidence>
<gene>
    <name evidence="2" type="ORF">SAMN05216347_101117</name>
</gene>
<protein>
    <submittedName>
        <fullName evidence="2">Acetyltransferase (GNAT) family protein</fullName>
    </submittedName>
</protein>
<organism evidence="2 3">
    <name type="scientific">Streptococcus equinus</name>
    <name type="common">Streptococcus bovis</name>
    <dbReference type="NCBI Taxonomy" id="1335"/>
    <lineage>
        <taxon>Bacteria</taxon>
        <taxon>Bacillati</taxon>
        <taxon>Bacillota</taxon>
        <taxon>Bacilli</taxon>
        <taxon>Lactobacillales</taxon>
        <taxon>Streptococcaceae</taxon>
        <taxon>Streptococcus</taxon>
    </lineage>
</organism>
<dbReference type="OrthoDB" id="9800193at2"/>
<dbReference type="Proteomes" id="UP000183816">
    <property type="component" value="Unassembled WGS sequence"/>
</dbReference>
<dbReference type="Gene3D" id="3.40.630.30">
    <property type="match status" value="1"/>
</dbReference>
<dbReference type="SUPFAM" id="SSF55729">
    <property type="entry name" value="Acyl-CoA N-acyltransferases (Nat)"/>
    <property type="match status" value="1"/>
</dbReference>
<dbReference type="PROSITE" id="PS51186">
    <property type="entry name" value="GNAT"/>
    <property type="match status" value="1"/>
</dbReference>
<dbReference type="EMBL" id="FNJK01000001">
    <property type="protein sequence ID" value="SDO46249.1"/>
    <property type="molecule type" value="Genomic_DNA"/>
</dbReference>
<dbReference type="GO" id="GO:0016747">
    <property type="term" value="F:acyltransferase activity, transferring groups other than amino-acyl groups"/>
    <property type="evidence" value="ECO:0007669"/>
    <property type="project" value="InterPro"/>
</dbReference>
<sequence length="147" mass="16640">MAFITISSSQKKELNDLAPLGYSFDWTRFSSSRSKTVTCLHDGDIAGLVEFERQPENLLNFLYLIEVAEKYQGTGVAGELLAYVAKDNMEQGFEGFVLLEFKTALANYYIEKYGAKFITSDGFRLYFDTEAANNLIQKYLTGDEPHD</sequence>
<evidence type="ECO:0000313" key="2">
    <source>
        <dbReference type="EMBL" id="SDO46249.1"/>
    </source>
</evidence>
<accession>A0A1H0JRU1</accession>
<dbReference type="InterPro" id="IPR000182">
    <property type="entry name" value="GNAT_dom"/>
</dbReference>
<evidence type="ECO:0000313" key="3">
    <source>
        <dbReference type="Proteomes" id="UP000183816"/>
    </source>
</evidence>
<dbReference type="Pfam" id="PF00583">
    <property type="entry name" value="Acetyltransf_1"/>
    <property type="match status" value="1"/>
</dbReference>
<name>A0A1H0JRU1_STREI</name>
<proteinExistence type="predicted"/>
<reference evidence="2 3" key="1">
    <citation type="submission" date="2016-10" db="EMBL/GenBank/DDBJ databases">
        <authorList>
            <person name="de Groot N.N."/>
        </authorList>
    </citation>
    <scope>NUCLEOTIDE SEQUENCE [LARGE SCALE GENOMIC DNA]</scope>
    <source>
        <strain evidence="2 3">Sb04</strain>
    </source>
</reference>
<keyword evidence="2" id="KW-0808">Transferase</keyword>